<organism evidence="2 3">
    <name type="scientific">Acer saccharum</name>
    <name type="common">Sugar maple</name>
    <dbReference type="NCBI Taxonomy" id="4024"/>
    <lineage>
        <taxon>Eukaryota</taxon>
        <taxon>Viridiplantae</taxon>
        <taxon>Streptophyta</taxon>
        <taxon>Embryophyta</taxon>
        <taxon>Tracheophyta</taxon>
        <taxon>Spermatophyta</taxon>
        <taxon>Magnoliopsida</taxon>
        <taxon>eudicotyledons</taxon>
        <taxon>Gunneridae</taxon>
        <taxon>Pentapetalae</taxon>
        <taxon>rosids</taxon>
        <taxon>malvids</taxon>
        <taxon>Sapindales</taxon>
        <taxon>Sapindaceae</taxon>
        <taxon>Hippocastanoideae</taxon>
        <taxon>Acereae</taxon>
        <taxon>Acer</taxon>
    </lineage>
</organism>
<gene>
    <name evidence="2" type="ORF">LWI29_004361</name>
</gene>
<dbReference type="Pfam" id="PF07727">
    <property type="entry name" value="RVT_2"/>
    <property type="match status" value="1"/>
</dbReference>
<protein>
    <recommendedName>
        <fullName evidence="1">Reverse transcriptase Ty1/copia-type domain-containing protein</fullName>
    </recommendedName>
</protein>
<dbReference type="AlphaFoldDB" id="A0AA39RYH3"/>
<evidence type="ECO:0000313" key="3">
    <source>
        <dbReference type="Proteomes" id="UP001168877"/>
    </source>
</evidence>
<proteinExistence type="predicted"/>
<feature type="domain" description="Reverse transcriptase Ty1/copia-type" evidence="1">
    <location>
        <begin position="11"/>
        <end position="86"/>
    </location>
</feature>
<dbReference type="Proteomes" id="UP001168877">
    <property type="component" value="Unassembled WGS sequence"/>
</dbReference>
<keyword evidence="3" id="KW-1185">Reference proteome</keyword>
<evidence type="ECO:0000259" key="1">
    <source>
        <dbReference type="Pfam" id="PF07727"/>
    </source>
</evidence>
<evidence type="ECO:0000313" key="2">
    <source>
        <dbReference type="EMBL" id="KAK0586291.1"/>
    </source>
</evidence>
<sequence>MQDEFKQFERNEVWSLVPRPKDINVIGTKWVFRNKTDESGKIVRNKAILVAQGYTQVEGVDFDETFAPVARLESIRLLLFIACETKYTTGAKTKCGRFDKFAHYLPWALYVGRPCTAPVQRPCSVFTRETEWRCSYSALYSATYSAPTATQQRPIKSIRSEQRSMGAVRTALLYSAFGGAQCKNAILSLSMTRQLDMQDAIKLTCKKRC</sequence>
<reference evidence="2" key="1">
    <citation type="journal article" date="2022" name="Plant J.">
        <title>Strategies of tolerance reflected in two North American maple genomes.</title>
        <authorList>
            <person name="McEvoy S.L."/>
            <person name="Sezen U.U."/>
            <person name="Trouern-Trend A."/>
            <person name="McMahon S.M."/>
            <person name="Schaberg P.G."/>
            <person name="Yang J."/>
            <person name="Wegrzyn J.L."/>
            <person name="Swenson N.G."/>
        </authorList>
    </citation>
    <scope>NUCLEOTIDE SEQUENCE</scope>
    <source>
        <strain evidence="2">NS2018</strain>
    </source>
</reference>
<dbReference type="EMBL" id="JAUESC010000382">
    <property type="protein sequence ID" value="KAK0586291.1"/>
    <property type="molecule type" value="Genomic_DNA"/>
</dbReference>
<dbReference type="InterPro" id="IPR013103">
    <property type="entry name" value="RVT_2"/>
</dbReference>
<reference evidence="2" key="2">
    <citation type="submission" date="2023-06" db="EMBL/GenBank/DDBJ databases">
        <authorList>
            <person name="Swenson N.G."/>
            <person name="Wegrzyn J.L."/>
            <person name="Mcevoy S.L."/>
        </authorList>
    </citation>
    <scope>NUCLEOTIDE SEQUENCE</scope>
    <source>
        <strain evidence="2">NS2018</strain>
        <tissue evidence="2">Leaf</tissue>
    </source>
</reference>
<comment type="caution">
    <text evidence="2">The sequence shown here is derived from an EMBL/GenBank/DDBJ whole genome shotgun (WGS) entry which is preliminary data.</text>
</comment>
<accession>A0AA39RYH3</accession>
<name>A0AA39RYH3_ACESA</name>